<feature type="domain" description="Ig-like" evidence="2">
    <location>
        <begin position="361"/>
        <end position="454"/>
    </location>
</feature>
<dbReference type="Gene3D" id="2.60.40.10">
    <property type="entry name" value="Immunoglobulins"/>
    <property type="match status" value="5"/>
</dbReference>
<dbReference type="InterPro" id="IPR003006">
    <property type="entry name" value="Ig/MHC_CS"/>
</dbReference>
<dbReference type="InterPro" id="IPR003597">
    <property type="entry name" value="Ig_C1-set"/>
</dbReference>
<name>A0A8T2IEB4_9PIPI</name>
<evidence type="ECO:0000259" key="2">
    <source>
        <dbReference type="PROSITE" id="PS50835"/>
    </source>
</evidence>
<dbReference type="InterPro" id="IPR013151">
    <property type="entry name" value="Immunoglobulin_dom"/>
</dbReference>
<dbReference type="SUPFAM" id="SSF48726">
    <property type="entry name" value="Immunoglobulin"/>
    <property type="match status" value="5"/>
</dbReference>
<dbReference type="InterPro" id="IPR050380">
    <property type="entry name" value="Immune_Resp_Modulators"/>
</dbReference>
<evidence type="ECO:0000313" key="3">
    <source>
        <dbReference type="EMBL" id="KAG8430939.1"/>
    </source>
</evidence>
<dbReference type="Pfam" id="PF07654">
    <property type="entry name" value="C1-set"/>
    <property type="match status" value="4"/>
</dbReference>
<reference evidence="3" key="1">
    <citation type="thesis" date="2020" institute="ProQuest LLC" country="789 East Eisenhower Parkway, Ann Arbor, MI, USA">
        <title>Comparative Genomics and Chromosome Evolution.</title>
        <authorList>
            <person name="Mudd A.B."/>
        </authorList>
    </citation>
    <scope>NUCLEOTIDE SEQUENCE</scope>
    <source>
        <strain evidence="3">Female2</strain>
        <tissue evidence="3">Blood</tissue>
    </source>
</reference>
<dbReference type="PROSITE" id="PS50835">
    <property type="entry name" value="IG_LIKE"/>
    <property type="match status" value="4"/>
</dbReference>
<proteinExistence type="predicted"/>
<evidence type="ECO:0000313" key="4">
    <source>
        <dbReference type="Proteomes" id="UP000812440"/>
    </source>
</evidence>
<dbReference type="OrthoDB" id="9983389at2759"/>
<gene>
    <name evidence="3" type="ORF">GDO86_019704</name>
</gene>
<evidence type="ECO:0000256" key="1">
    <source>
        <dbReference type="ARBA" id="ARBA00023319"/>
    </source>
</evidence>
<dbReference type="InterPro" id="IPR036179">
    <property type="entry name" value="Ig-like_dom_sf"/>
</dbReference>
<dbReference type="SMART" id="SM00409">
    <property type="entry name" value="IG"/>
    <property type="match status" value="3"/>
</dbReference>
<dbReference type="Pfam" id="PF00047">
    <property type="entry name" value="ig"/>
    <property type="match status" value="1"/>
</dbReference>
<dbReference type="Proteomes" id="UP000812440">
    <property type="component" value="Unassembled WGS sequence"/>
</dbReference>
<dbReference type="SMART" id="SM00407">
    <property type="entry name" value="IGc1"/>
    <property type="match status" value="3"/>
</dbReference>
<dbReference type="EMBL" id="JAACNH010000487">
    <property type="protein sequence ID" value="KAG8430939.1"/>
    <property type="molecule type" value="Genomic_DNA"/>
</dbReference>
<accession>A0A8T2IEB4</accession>
<feature type="domain" description="Ig-like" evidence="2">
    <location>
        <begin position="34"/>
        <end position="148"/>
    </location>
</feature>
<feature type="domain" description="Ig-like" evidence="2">
    <location>
        <begin position="155"/>
        <end position="238"/>
    </location>
</feature>
<dbReference type="AlphaFoldDB" id="A0A8T2IEB4"/>
<comment type="caution">
    <text evidence="3">The sequence shown here is derived from an EMBL/GenBank/DDBJ whole genome shotgun (WGS) entry which is preliminary data.</text>
</comment>
<dbReference type="PROSITE" id="PS00290">
    <property type="entry name" value="IG_MHC"/>
    <property type="match status" value="3"/>
</dbReference>
<sequence length="570" mass="64741">MEDDGNQYFCVVSHRSLDKEVKLNFTLTVEVVPPKVSKIVSPPRIIHGESMNLTCSINGFKPKPISVTWLKIDSYGQKTELLSWDDDKTTIHDDKYSHNIFRSEHEDNSSNCLSSLTMRPTVMEDHNLNYMCRILHHATGTKAEESVKMSVSADPVLDPIQRSLDALKVGEEFQLSCKVHSFHPETIGISWYKESEPLTSQNDKVLCNDRGLCYLTSNLRYTPCVKDLGKTFTCNVRHQDLENPKCSSWKLKHLICEPTVSEIKCQPEVPECDQPAVLSCTVIGFYPRVCTIRWYRGLETIPSVNHTETTREDQESGLFSTTTEMNFTPTVALLGTEFQVEVAHNMKFTKKKFSINIKGLPQLKDIICSKCPPKYGEELTLNCEVTGCNPQDVEAEWRENDRPVQKEMKPEKVINKDFVSFILKLTPTAQHYGKLFSCLVKHKDLPQPVKKNTSLRLPDVQPTLSEITAVPETPKANRESRFLITISGSSQKHLQVRWFKSFTEFKSNIQTSEPQIGKDGLYSCSSTLTFTPSDKDHGASIRCEVTANRERKDKLYKLDLTGESQLDICV</sequence>
<dbReference type="PANTHER" id="PTHR23411">
    <property type="entry name" value="TAPASIN"/>
    <property type="match status" value="1"/>
</dbReference>
<feature type="domain" description="Ig-like" evidence="2">
    <location>
        <begin position="258"/>
        <end position="296"/>
    </location>
</feature>
<dbReference type="InterPro" id="IPR003599">
    <property type="entry name" value="Ig_sub"/>
</dbReference>
<protein>
    <recommendedName>
        <fullName evidence="2">Ig-like domain-containing protein</fullName>
    </recommendedName>
</protein>
<dbReference type="InterPro" id="IPR013783">
    <property type="entry name" value="Ig-like_fold"/>
</dbReference>
<keyword evidence="1" id="KW-0393">Immunoglobulin domain</keyword>
<keyword evidence="4" id="KW-1185">Reference proteome</keyword>
<organism evidence="3 4">
    <name type="scientific">Hymenochirus boettgeri</name>
    <name type="common">Congo dwarf clawed frog</name>
    <dbReference type="NCBI Taxonomy" id="247094"/>
    <lineage>
        <taxon>Eukaryota</taxon>
        <taxon>Metazoa</taxon>
        <taxon>Chordata</taxon>
        <taxon>Craniata</taxon>
        <taxon>Vertebrata</taxon>
        <taxon>Euteleostomi</taxon>
        <taxon>Amphibia</taxon>
        <taxon>Batrachia</taxon>
        <taxon>Anura</taxon>
        <taxon>Pipoidea</taxon>
        <taxon>Pipidae</taxon>
        <taxon>Pipinae</taxon>
        <taxon>Hymenochirus</taxon>
    </lineage>
</organism>
<dbReference type="CDD" id="cd00098">
    <property type="entry name" value="IgC1"/>
    <property type="match status" value="2"/>
</dbReference>
<dbReference type="InterPro" id="IPR007110">
    <property type="entry name" value="Ig-like_dom"/>
</dbReference>